<feature type="chain" id="PRO_5025566377" evidence="1">
    <location>
        <begin position="26"/>
        <end position="610"/>
    </location>
</feature>
<dbReference type="GO" id="GO:0008237">
    <property type="term" value="F:metallopeptidase activity"/>
    <property type="evidence" value="ECO:0007669"/>
    <property type="project" value="InterPro"/>
</dbReference>
<proteinExistence type="predicted"/>
<dbReference type="AlphaFoldDB" id="A0A6A6XP60"/>
<protein>
    <submittedName>
        <fullName evidence="2">Uncharacterized protein</fullName>
    </submittedName>
</protein>
<gene>
    <name evidence="2" type="ORF">K505DRAFT_358472</name>
</gene>
<dbReference type="SUPFAM" id="SSF55486">
    <property type="entry name" value="Metalloproteases ('zincins'), catalytic domain"/>
    <property type="match status" value="1"/>
</dbReference>
<keyword evidence="1" id="KW-0732">Signal</keyword>
<dbReference type="Proteomes" id="UP000799757">
    <property type="component" value="Unassembled WGS sequence"/>
</dbReference>
<dbReference type="OrthoDB" id="3690958at2759"/>
<sequence length="610" mass="67777">MVFSTSHALLLISAWQMAFSPLVLASIYPREDVAPITFSDGTCNDVRKDVINLAFKSAVGMAQGSSDVDYQADPGLELFGPQAIKDIGTVDILSVFSHISRAGAWNINASCQTSSSPAFDQDCTDPYLFGGIRSKSKGTYPTSEKASRRAEETWSVNMLFCKDFFRMPSFEAQVNRAIDSLVSIAHDFQGTTLLRELLQYVPKQALLPAEITDLWVLLPTNAEITSLDWFGCYGVACAKTLARVNDPNHWSVRNADNYALYVLAVRLNTTIKNDVRSYPWFPLTTSYILEEQQGSGKFYVHQANYNSSNLGYIKNYNQEGGLDVESLATNRKADLSNASFTRFATNDYPEGWTEARDSATLEIQNHISESVFNWDLDIRHLCNEQGQNAPFTTQNTVPFNRTDAMGAVNTFCTGLVSNERLAPYITVGTTNQTSPDGKLKRAVIRNRYSIPNSNWLNIGVQLNNTRGITTFLPPERAHIFEGETPEVRVRNCYNTFEQNLVRCDGHTDVEKARGGATILRNFKFDIMASPDPSDRLYRDTGKLVCQTTGATTLWLAEEHAMDPEKTCACWFENFPGAVDLYCRPADAECSAINVLPGFNATESIAANTPC</sequence>
<organism evidence="2 3">
    <name type="scientific">Melanomma pulvis-pyrius CBS 109.77</name>
    <dbReference type="NCBI Taxonomy" id="1314802"/>
    <lineage>
        <taxon>Eukaryota</taxon>
        <taxon>Fungi</taxon>
        <taxon>Dikarya</taxon>
        <taxon>Ascomycota</taxon>
        <taxon>Pezizomycotina</taxon>
        <taxon>Dothideomycetes</taxon>
        <taxon>Pleosporomycetidae</taxon>
        <taxon>Pleosporales</taxon>
        <taxon>Melanommataceae</taxon>
        <taxon>Melanomma</taxon>
    </lineage>
</organism>
<reference evidence="2" key="1">
    <citation type="journal article" date="2020" name="Stud. Mycol.">
        <title>101 Dothideomycetes genomes: a test case for predicting lifestyles and emergence of pathogens.</title>
        <authorList>
            <person name="Haridas S."/>
            <person name="Albert R."/>
            <person name="Binder M."/>
            <person name="Bloem J."/>
            <person name="Labutti K."/>
            <person name="Salamov A."/>
            <person name="Andreopoulos B."/>
            <person name="Baker S."/>
            <person name="Barry K."/>
            <person name="Bills G."/>
            <person name="Bluhm B."/>
            <person name="Cannon C."/>
            <person name="Castanera R."/>
            <person name="Culley D."/>
            <person name="Daum C."/>
            <person name="Ezra D."/>
            <person name="Gonzalez J."/>
            <person name="Henrissat B."/>
            <person name="Kuo A."/>
            <person name="Liang C."/>
            <person name="Lipzen A."/>
            <person name="Lutzoni F."/>
            <person name="Magnuson J."/>
            <person name="Mondo S."/>
            <person name="Nolan M."/>
            <person name="Ohm R."/>
            <person name="Pangilinan J."/>
            <person name="Park H.-J."/>
            <person name="Ramirez L."/>
            <person name="Alfaro M."/>
            <person name="Sun H."/>
            <person name="Tritt A."/>
            <person name="Yoshinaga Y."/>
            <person name="Zwiers L.-H."/>
            <person name="Turgeon B."/>
            <person name="Goodwin S."/>
            <person name="Spatafora J."/>
            <person name="Crous P."/>
            <person name="Grigoriev I."/>
        </authorList>
    </citation>
    <scope>NUCLEOTIDE SEQUENCE</scope>
    <source>
        <strain evidence="2">CBS 109.77</strain>
    </source>
</reference>
<evidence type="ECO:0000313" key="2">
    <source>
        <dbReference type="EMBL" id="KAF2797347.1"/>
    </source>
</evidence>
<feature type="signal peptide" evidence="1">
    <location>
        <begin position="1"/>
        <end position="25"/>
    </location>
</feature>
<dbReference type="EMBL" id="MU001808">
    <property type="protein sequence ID" value="KAF2797347.1"/>
    <property type="molecule type" value="Genomic_DNA"/>
</dbReference>
<dbReference type="InterPro" id="IPR024079">
    <property type="entry name" value="MetalloPept_cat_dom_sf"/>
</dbReference>
<evidence type="ECO:0000256" key="1">
    <source>
        <dbReference type="SAM" id="SignalP"/>
    </source>
</evidence>
<name>A0A6A6XP60_9PLEO</name>
<keyword evidence="3" id="KW-1185">Reference proteome</keyword>
<evidence type="ECO:0000313" key="3">
    <source>
        <dbReference type="Proteomes" id="UP000799757"/>
    </source>
</evidence>
<accession>A0A6A6XP60</accession>
<dbReference type="Gene3D" id="3.40.390.10">
    <property type="entry name" value="Collagenase (Catalytic Domain)"/>
    <property type="match status" value="1"/>
</dbReference>